<evidence type="ECO:0000259" key="13">
    <source>
        <dbReference type="PROSITE" id="PS50975"/>
    </source>
</evidence>
<keyword evidence="12" id="KW-0276">Fatty acid metabolism</keyword>
<dbReference type="NCBIfam" id="TIGR00514">
    <property type="entry name" value="accC"/>
    <property type="match status" value="1"/>
</dbReference>
<dbReference type="SUPFAM" id="SSF51246">
    <property type="entry name" value="Rudiment single hybrid motif"/>
    <property type="match status" value="1"/>
</dbReference>
<evidence type="ECO:0000256" key="8">
    <source>
        <dbReference type="ARBA" id="ARBA00022840"/>
    </source>
</evidence>
<dbReference type="PROSITE" id="PS00867">
    <property type="entry name" value="CPSASE_2"/>
    <property type="match status" value="1"/>
</dbReference>
<dbReference type="SUPFAM" id="SSF56059">
    <property type="entry name" value="Glutathione synthetase ATP-binding domain-like"/>
    <property type="match status" value="1"/>
</dbReference>
<dbReference type="PANTHER" id="PTHR48095:SF2">
    <property type="entry name" value="BIOTIN CARBOXYLASE, CHLOROPLASTIC"/>
    <property type="match status" value="1"/>
</dbReference>
<dbReference type="SUPFAM" id="SSF52440">
    <property type="entry name" value="PreATP-grasp domain"/>
    <property type="match status" value="1"/>
</dbReference>
<dbReference type="PROSITE" id="PS50975">
    <property type="entry name" value="ATP_GRASP"/>
    <property type="match status" value="1"/>
</dbReference>
<name>A0ABU3CPQ4_9FLAO</name>
<evidence type="ECO:0000256" key="1">
    <source>
        <dbReference type="ARBA" id="ARBA00003761"/>
    </source>
</evidence>
<dbReference type="EMBL" id="JAVRHO010000039">
    <property type="protein sequence ID" value="MDT0648339.1"/>
    <property type="molecule type" value="Genomic_DNA"/>
</dbReference>
<evidence type="ECO:0000256" key="6">
    <source>
        <dbReference type="ARBA" id="ARBA00022723"/>
    </source>
</evidence>
<keyword evidence="9" id="KW-0460">Magnesium</keyword>
<comment type="catalytic activity">
    <reaction evidence="10 12">
        <text>N(6)-biotinyl-L-lysyl-[protein] + hydrogencarbonate + ATP = N(6)-carboxybiotinyl-L-lysyl-[protein] + ADP + phosphate + H(+)</text>
        <dbReference type="Rhea" id="RHEA:13501"/>
        <dbReference type="Rhea" id="RHEA-COMP:10505"/>
        <dbReference type="Rhea" id="RHEA-COMP:10506"/>
        <dbReference type="ChEBI" id="CHEBI:15378"/>
        <dbReference type="ChEBI" id="CHEBI:17544"/>
        <dbReference type="ChEBI" id="CHEBI:30616"/>
        <dbReference type="ChEBI" id="CHEBI:43474"/>
        <dbReference type="ChEBI" id="CHEBI:83144"/>
        <dbReference type="ChEBI" id="CHEBI:83145"/>
        <dbReference type="ChEBI" id="CHEBI:456216"/>
        <dbReference type="EC" id="6.3.4.14"/>
    </reaction>
</comment>
<evidence type="ECO:0000256" key="5">
    <source>
        <dbReference type="ARBA" id="ARBA00022598"/>
    </source>
</evidence>
<keyword evidence="12" id="KW-0443">Lipid metabolism</keyword>
<dbReference type="GO" id="GO:0004075">
    <property type="term" value="F:biotin carboxylase activity"/>
    <property type="evidence" value="ECO:0007669"/>
    <property type="project" value="UniProtKB-EC"/>
</dbReference>
<dbReference type="SMART" id="SM00878">
    <property type="entry name" value="Biotin_carb_C"/>
    <property type="match status" value="1"/>
</dbReference>
<keyword evidence="7 11" id="KW-0547">Nucleotide-binding</keyword>
<dbReference type="InterPro" id="IPR011761">
    <property type="entry name" value="ATP-grasp"/>
</dbReference>
<evidence type="ECO:0000256" key="2">
    <source>
        <dbReference type="ARBA" id="ARBA00004956"/>
    </source>
</evidence>
<dbReference type="InterPro" id="IPR005481">
    <property type="entry name" value="BC-like_N"/>
</dbReference>
<comment type="subunit">
    <text evidence="3 12">Acetyl-CoA carboxylase is a heterohexamer of biotin carboxyl carrier protein, biotin carboxylase and the two subunits of carboxyl transferase in a 2:2 complex.</text>
</comment>
<evidence type="ECO:0000256" key="9">
    <source>
        <dbReference type="ARBA" id="ARBA00022842"/>
    </source>
</evidence>
<evidence type="ECO:0000313" key="15">
    <source>
        <dbReference type="EMBL" id="MDT0648339.1"/>
    </source>
</evidence>
<dbReference type="InterPro" id="IPR005479">
    <property type="entry name" value="CPAse_ATP-bd"/>
</dbReference>
<feature type="domain" description="ATP-grasp" evidence="13">
    <location>
        <begin position="120"/>
        <end position="317"/>
    </location>
</feature>
<keyword evidence="12" id="KW-0275">Fatty acid biosynthesis</keyword>
<gene>
    <name evidence="15" type="primary">accC</name>
    <name evidence="15" type="ORF">RM545_16735</name>
</gene>
<organism evidence="15 16">
    <name type="scientific">Autumnicola lenta</name>
    <dbReference type="NCBI Taxonomy" id="3075593"/>
    <lineage>
        <taxon>Bacteria</taxon>
        <taxon>Pseudomonadati</taxon>
        <taxon>Bacteroidota</taxon>
        <taxon>Flavobacteriia</taxon>
        <taxon>Flavobacteriales</taxon>
        <taxon>Flavobacteriaceae</taxon>
        <taxon>Autumnicola</taxon>
    </lineage>
</organism>
<evidence type="ECO:0000256" key="3">
    <source>
        <dbReference type="ARBA" id="ARBA00011750"/>
    </source>
</evidence>
<dbReference type="InterPro" id="IPR004549">
    <property type="entry name" value="Acetyl_CoA_COase_biotin_COase"/>
</dbReference>
<dbReference type="InterPro" id="IPR016185">
    <property type="entry name" value="PreATP-grasp_dom_sf"/>
</dbReference>
<dbReference type="PROSITE" id="PS50979">
    <property type="entry name" value="BC"/>
    <property type="match status" value="1"/>
</dbReference>
<keyword evidence="6" id="KW-0479">Metal-binding</keyword>
<evidence type="ECO:0000256" key="4">
    <source>
        <dbReference type="ARBA" id="ARBA00013263"/>
    </source>
</evidence>
<reference evidence="15 16" key="1">
    <citation type="submission" date="2023-09" db="EMBL/GenBank/DDBJ databases">
        <authorList>
            <person name="Rey-Velasco X."/>
        </authorList>
    </citation>
    <scope>NUCLEOTIDE SEQUENCE [LARGE SCALE GENOMIC DNA]</scope>
    <source>
        <strain evidence="15 16">F260</strain>
    </source>
</reference>
<accession>A0ABU3CPQ4</accession>
<keyword evidence="12" id="KW-0092">Biotin</keyword>
<comment type="caution">
    <text evidence="15">The sequence shown here is derived from an EMBL/GenBank/DDBJ whole genome shotgun (WGS) entry which is preliminary data.</text>
</comment>
<dbReference type="RefSeq" id="WP_311496433.1">
    <property type="nucleotide sequence ID" value="NZ_JAVRHO010000039.1"/>
</dbReference>
<feature type="domain" description="Biotin carboxylation" evidence="14">
    <location>
        <begin position="1"/>
        <end position="444"/>
    </location>
</feature>
<evidence type="ECO:0000256" key="10">
    <source>
        <dbReference type="ARBA" id="ARBA00048600"/>
    </source>
</evidence>
<dbReference type="PROSITE" id="PS00866">
    <property type="entry name" value="CPSASE_1"/>
    <property type="match status" value="1"/>
</dbReference>
<dbReference type="Pfam" id="PF02785">
    <property type="entry name" value="Biotin_carb_C"/>
    <property type="match status" value="1"/>
</dbReference>
<keyword evidence="12" id="KW-0444">Lipid biosynthesis</keyword>
<dbReference type="Gene3D" id="3.30.470.20">
    <property type="entry name" value="ATP-grasp fold, B domain"/>
    <property type="match status" value="1"/>
</dbReference>
<proteinExistence type="predicted"/>
<comment type="pathway">
    <text evidence="2 12">Lipid metabolism; malonyl-CoA biosynthesis; malonyl-CoA from acetyl-CoA: step 1/1.</text>
</comment>
<dbReference type="InterPro" id="IPR011764">
    <property type="entry name" value="Biotin_carboxylation_dom"/>
</dbReference>
<evidence type="ECO:0000256" key="7">
    <source>
        <dbReference type="ARBA" id="ARBA00022741"/>
    </source>
</evidence>
<dbReference type="Pfam" id="PF00289">
    <property type="entry name" value="Biotin_carb_N"/>
    <property type="match status" value="1"/>
</dbReference>
<dbReference type="Proteomes" id="UP001245285">
    <property type="component" value="Unassembled WGS sequence"/>
</dbReference>
<dbReference type="InterPro" id="IPR011054">
    <property type="entry name" value="Rudment_hybrid_motif"/>
</dbReference>
<dbReference type="Pfam" id="PF02786">
    <property type="entry name" value="CPSase_L_D2"/>
    <property type="match status" value="1"/>
</dbReference>
<dbReference type="PANTHER" id="PTHR48095">
    <property type="entry name" value="PYRUVATE CARBOXYLASE SUBUNIT A"/>
    <property type="match status" value="1"/>
</dbReference>
<dbReference type="NCBIfam" id="NF006367">
    <property type="entry name" value="PRK08591.1"/>
    <property type="match status" value="1"/>
</dbReference>
<evidence type="ECO:0000256" key="11">
    <source>
        <dbReference type="PROSITE-ProRule" id="PRU00409"/>
    </source>
</evidence>
<evidence type="ECO:0000259" key="14">
    <source>
        <dbReference type="PROSITE" id="PS50979"/>
    </source>
</evidence>
<sequence length="450" mass="50139">MFKKILIANRGEIALRIIRTCKEMGIKTVAVYSTADAESLHVRFADEAVCIGPPPSNLSYLKISNIIAAAEITNADAIHPGYGFLSENAKFSKICEEHGIKFIGASADMISKMGDKATAKATMKAAGVPCIPGSEGIIKDFKECKKLAQETGYPVMLKATAGGGGKGMRAVWKPEDLEAAWESARKEADASFGNDGMYMEKLIEEPRHIEIQVVGDSSGKACHLSERDCSIQRRHQKLTEETPSPFMTDKLRKKMGEAAVKAAEYIKYEGAGTVEFLVDKHRNFYFMEMNTRIQVEHPITEQVIDYDLIREQILVASGVPISGKNYFPQLHSIECRINAEDPYHNFRPSPGKITNMHAPGGHGVRIDTHVYSGYVIPPHYDSMIAKLITTAQTREEAINKMKRALDEFVIEGIKTTIPFHRQLMDETDYKEGNYTTKFMESFKMKAPEEA</sequence>
<keyword evidence="16" id="KW-1185">Reference proteome</keyword>
<keyword evidence="5 12" id="KW-0436">Ligase</keyword>
<protein>
    <recommendedName>
        <fullName evidence="4 12">Biotin carboxylase</fullName>
        <ecNumber evidence="4 12">6.3.4.14</ecNumber>
    </recommendedName>
    <alternativeName>
        <fullName evidence="12">Acetyl-coenzyme A carboxylase biotin carboxylase subunit A</fullName>
    </alternativeName>
</protein>
<evidence type="ECO:0000256" key="12">
    <source>
        <dbReference type="RuleBase" id="RU365063"/>
    </source>
</evidence>
<comment type="function">
    <text evidence="1 12">This protein is a component of the acetyl coenzyme A carboxylase complex; first, biotin carboxylase catalyzes the carboxylation of the carrier protein and then the transcarboxylase transfers the carboxyl group to form malonyl-CoA.</text>
</comment>
<dbReference type="InterPro" id="IPR051602">
    <property type="entry name" value="ACC_Biotin_Carboxylase"/>
</dbReference>
<evidence type="ECO:0000313" key="16">
    <source>
        <dbReference type="Proteomes" id="UP001245285"/>
    </source>
</evidence>
<keyword evidence="8 11" id="KW-0067">ATP-binding</keyword>
<dbReference type="EC" id="6.3.4.14" evidence="4 12"/>
<dbReference type="InterPro" id="IPR005482">
    <property type="entry name" value="Biotin_COase_C"/>
</dbReference>